<evidence type="ECO:0000313" key="1">
    <source>
        <dbReference type="EMBL" id="SUE95886.1"/>
    </source>
</evidence>
<dbReference type="AlphaFoldDB" id="A0A379PNE5"/>
<proteinExistence type="predicted"/>
<gene>
    <name evidence="1" type="ORF">NCTC10899_05127</name>
</gene>
<name>A0A379PNE5_ECTME</name>
<dbReference type="RefSeq" id="WP_147285440.1">
    <property type="nucleotide sequence ID" value="NZ_UGUU01000002.1"/>
</dbReference>
<sequence length="192" mass="21363">MAKKRVAKKVTEAFPASVILEIKCKKDVVQDIATLIEPDGNQNVFRLDQLIGMPAFVEEGVEFDHPRSKEAWMVHMRNTYDERLPIWGYTVAEEGEAATVFIGMDMTVHIPVVSKLGDQRFGLVEAMSNYFGADCKLSGCWKLTNAEGQSIYGYASLPGVIQEQTESHTTVVPAIFEKYGKKQLTSEEVANA</sequence>
<protein>
    <submittedName>
        <fullName evidence="1">Uncharacterized protein</fullName>
    </submittedName>
</protein>
<dbReference type="EMBL" id="UGUU01000002">
    <property type="protein sequence ID" value="SUE95886.1"/>
    <property type="molecule type" value="Genomic_DNA"/>
</dbReference>
<dbReference type="Proteomes" id="UP000254260">
    <property type="component" value="Unassembled WGS sequence"/>
</dbReference>
<organism evidence="1 2">
    <name type="scientific">Ectopseudomonas mendocina</name>
    <name type="common">Pseudomonas mendocina</name>
    <dbReference type="NCBI Taxonomy" id="300"/>
    <lineage>
        <taxon>Bacteria</taxon>
        <taxon>Pseudomonadati</taxon>
        <taxon>Pseudomonadota</taxon>
        <taxon>Gammaproteobacteria</taxon>
        <taxon>Pseudomonadales</taxon>
        <taxon>Pseudomonadaceae</taxon>
        <taxon>Ectopseudomonas</taxon>
    </lineage>
</organism>
<dbReference type="OrthoDB" id="9803764at2"/>
<evidence type="ECO:0000313" key="2">
    <source>
        <dbReference type="Proteomes" id="UP000254260"/>
    </source>
</evidence>
<accession>A0A379PNE5</accession>
<reference evidence="1 2" key="1">
    <citation type="submission" date="2018-06" db="EMBL/GenBank/DDBJ databases">
        <authorList>
            <consortium name="Pathogen Informatics"/>
            <person name="Doyle S."/>
        </authorList>
    </citation>
    <scope>NUCLEOTIDE SEQUENCE [LARGE SCALE GENOMIC DNA]</scope>
    <source>
        <strain evidence="1 2">NCTC10899</strain>
    </source>
</reference>